<comment type="caution">
    <text evidence="2">The sequence shown here is derived from an EMBL/GenBank/DDBJ whole genome shotgun (WGS) entry which is preliminary data.</text>
</comment>
<evidence type="ECO:0000256" key="1">
    <source>
        <dbReference type="SAM" id="MobiDB-lite"/>
    </source>
</evidence>
<dbReference type="AlphaFoldDB" id="A0A1V3XHQ5"/>
<protein>
    <submittedName>
        <fullName evidence="2">Uncharacterized protein</fullName>
    </submittedName>
</protein>
<dbReference type="Proteomes" id="UP000189229">
    <property type="component" value="Unassembled WGS sequence"/>
</dbReference>
<accession>A0A1V3XHQ5</accession>
<organism evidence="2 3">
    <name type="scientific">Mycobacterium kansasii</name>
    <dbReference type="NCBI Taxonomy" id="1768"/>
    <lineage>
        <taxon>Bacteria</taxon>
        <taxon>Bacillati</taxon>
        <taxon>Actinomycetota</taxon>
        <taxon>Actinomycetes</taxon>
        <taxon>Mycobacteriales</taxon>
        <taxon>Mycobacteriaceae</taxon>
        <taxon>Mycobacterium</taxon>
    </lineage>
</organism>
<name>A0A1V3XHQ5_MYCKA</name>
<evidence type="ECO:0000313" key="3">
    <source>
        <dbReference type="Proteomes" id="UP000189229"/>
    </source>
</evidence>
<evidence type="ECO:0000313" key="2">
    <source>
        <dbReference type="EMBL" id="OOK78753.1"/>
    </source>
</evidence>
<reference evidence="2 3" key="1">
    <citation type="submission" date="2017-02" db="EMBL/GenBank/DDBJ databases">
        <title>Complete genome sequences of Mycobacterium kansasii strains isolated from rhesus macaques.</title>
        <authorList>
            <person name="Panda A."/>
            <person name="Nagaraj S."/>
            <person name="Zhao X."/>
            <person name="Tettelin H."/>
            <person name="Detolla L.J."/>
        </authorList>
    </citation>
    <scope>NUCLEOTIDE SEQUENCE [LARGE SCALE GENOMIC DNA]</scope>
    <source>
        <strain evidence="2 3">11-3813</strain>
    </source>
</reference>
<proteinExistence type="predicted"/>
<dbReference type="EMBL" id="MVBM01000002">
    <property type="protein sequence ID" value="OOK78753.1"/>
    <property type="molecule type" value="Genomic_DNA"/>
</dbReference>
<gene>
    <name evidence="2" type="ORF">BZL30_1747</name>
</gene>
<feature type="region of interest" description="Disordered" evidence="1">
    <location>
        <begin position="1"/>
        <end position="50"/>
    </location>
</feature>
<sequence length="50" mass="5261">MTSSIRGQLNHEFPSEARRRPAPADSGVPGSADALRRLHPASASSTMQAS</sequence>